<reference evidence="2 3" key="1">
    <citation type="submission" date="2016-10" db="EMBL/GenBank/DDBJ databases">
        <authorList>
            <person name="de Groot N.N."/>
        </authorList>
    </citation>
    <scope>NUCLEOTIDE SEQUENCE [LARGE SCALE GENOMIC DNA]</scope>
    <source>
        <strain evidence="2 3">DSM 20678</strain>
    </source>
</reference>
<keyword evidence="3" id="KW-1185">Reference proteome</keyword>
<organism evidence="2 3">
    <name type="scientific">Caldicoprobacter faecalis</name>
    <dbReference type="NCBI Taxonomy" id="937334"/>
    <lineage>
        <taxon>Bacteria</taxon>
        <taxon>Bacillati</taxon>
        <taxon>Bacillota</taxon>
        <taxon>Clostridia</taxon>
        <taxon>Caldicoprobacterales</taxon>
        <taxon>Caldicoprobacteraceae</taxon>
        <taxon>Caldicoprobacter</taxon>
    </lineage>
</organism>
<keyword evidence="1" id="KW-1133">Transmembrane helix</keyword>
<evidence type="ECO:0000313" key="3">
    <source>
        <dbReference type="Proteomes" id="UP000198577"/>
    </source>
</evidence>
<dbReference type="InterPro" id="IPR018730">
    <property type="entry name" value="DUF2273"/>
</dbReference>
<evidence type="ECO:0000256" key="1">
    <source>
        <dbReference type="SAM" id="Phobius"/>
    </source>
</evidence>
<dbReference type="RefSeq" id="WP_025746501.1">
    <property type="nucleotide sequence ID" value="NZ_FOXR01000006.1"/>
</dbReference>
<name>A0A1I5U7M0_9FIRM</name>
<dbReference type="Proteomes" id="UP000198577">
    <property type="component" value="Unassembled WGS sequence"/>
</dbReference>
<protein>
    <submittedName>
        <fullName evidence="2">Uncharacterized membrane protein</fullName>
    </submittedName>
</protein>
<keyword evidence="1" id="KW-0472">Membrane</keyword>
<dbReference type="AlphaFoldDB" id="A0A1I5U7M0"/>
<dbReference type="Pfam" id="PF10031">
    <property type="entry name" value="DUF2273"/>
    <property type="match status" value="1"/>
</dbReference>
<keyword evidence="1" id="KW-0812">Transmembrane</keyword>
<evidence type="ECO:0000313" key="2">
    <source>
        <dbReference type="EMBL" id="SFP91271.1"/>
    </source>
</evidence>
<accession>A0A1I5U7M0</accession>
<dbReference type="STRING" id="937334.SAMN05444406_10669"/>
<gene>
    <name evidence="2" type="ORF">SAMN05444406_10669</name>
</gene>
<feature type="transmembrane region" description="Helical" evidence="1">
    <location>
        <begin position="15"/>
        <end position="33"/>
    </location>
</feature>
<dbReference type="EMBL" id="FOXR01000006">
    <property type="protein sequence ID" value="SFP91271.1"/>
    <property type="molecule type" value="Genomic_DNA"/>
</dbReference>
<proteinExistence type="predicted"/>
<sequence length="74" mass="8305">MEREDMHAFFKSHKGKIVGVLAGLLFGILVLAVGFWRSVFLAICVTVGYVIGSVYDGGSKLRMFLRKMFFNDLT</sequence>
<feature type="transmembrane region" description="Helical" evidence="1">
    <location>
        <begin position="39"/>
        <end position="58"/>
    </location>
</feature>